<evidence type="ECO:0000313" key="8">
    <source>
        <dbReference type="EMBL" id="MCL7036603.1"/>
    </source>
</evidence>
<dbReference type="InterPro" id="IPR039391">
    <property type="entry name" value="Phytocyanin-like"/>
</dbReference>
<name>A0AA41VC18_PAPNU</name>
<keyword evidence="9" id="KW-1185">Reference proteome</keyword>
<reference evidence="8" key="1">
    <citation type="submission" date="2022-03" db="EMBL/GenBank/DDBJ databases">
        <title>A functionally conserved STORR gene fusion in Papaver species that diverged 16.8 million years ago.</title>
        <authorList>
            <person name="Catania T."/>
        </authorList>
    </citation>
    <scope>NUCLEOTIDE SEQUENCE</scope>
    <source>
        <strain evidence="8">S-191538</strain>
    </source>
</reference>
<proteinExistence type="inferred from homology"/>
<protein>
    <recommendedName>
        <fullName evidence="7">Phytocyanin domain-containing protein</fullName>
    </recommendedName>
</protein>
<evidence type="ECO:0000256" key="2">
    <source>
        <dbReference type="ARBA" id="ARBA00023157"/>
    </source>
</evidence>
<comment type="function">
    <text evidence="5">May act as a carbohydrate transporter.</text>
</comment>
<comment type="similarity">
    <text evidence="4">Belongs to the early nodulin-like (ENODL) family.</text>
</comment>
<keyword evidence="3" id="KW-0325">Glycoprotein</keyword>
<accession>A0AA41VC18</accession>
<dbReference type="InterPro" id="IPR003245">
    <property type="entry name" value="Phytocyanin_dom"/>
</dbReference>
<gene>
    <name evidence="8" type="ORF">MKW94_012942</name>
</gene>
<feature type="signal peptide" evidence="6">
    <location>
        <begin position="1"/>
        <end position="25"/>
    </location>
</feature>
<evidence type="ECO:0000259" key="7">
    <source>
        <dbReference type="PROSITE" id="PS51485"/>
    </source>
</evidence>
<dbReference type="PROSITE" id="PS51485">
    <property type="entry name" value="PHYTOCYANIN"/>
    <property type="match status" value="1"/>
</dbReference>
<comment type="caution">
    <text evidence="8">The sequence shown here is derived from an EMBL/GenBank/DDBJ whole genome shotgun (WGS) entry which is preliminary data.</text>
</comment>
<keyword evidence="2" id="KW-1015">Disulfide bond</keyword>
<keyword evidence="1 6" id="KW-0732">Signal</keyword>
<evidence type="ECO:0000256" key="6">
    <source>
        <dbReference type="SAM" id="SignalP"/>
    </source>
</evidence>
<dbReference type="GO" id="GO:0009055">
    <property type="term" value="F:electron transfer activity"/>
    <property type="evidence" value="ECO:0007669"/>
    <property type="project" value="InterPro"/>
</dbReference>
<dbReference type="Gene3D" id="2.60.40.420">
    <property type="entry name" value="Cupredoxins - blue copper proteins"/>
    <property type="match status" value="1"/>
</dbReference>
<sequence>MLNFALKLLFLICIINTTGINLVSATDHIVGANKGWNPGINYTIWANNHTFYVGDLISFRYTKNQYNVFEVNQTGYDNCTIEGATGNWSKGKDFILLDKAQRYYFICGTGGCYQGMKVTVLVHPLPSPPPSKNHTSSDEKSAATITPQIVPWSSSLMVVVLASLVHQIWF</sequence>
<evidence type="ECO:0000256" key="5">
    <source>
        <dbReference type="ARBA" id="ARBA00037626"/>
    </source>
</evidence>
<evidence type="ECO:0000256" key="3">
    <source>
        <dbReference type="ARBA" id="ARBA00023180"/>
    </source>
</evidence>
<feature type="domain" description="Phytocyanin" evidence="7">
    <location>
        <begin position="26"/>
        <end position="124"/>
    </location>
</feature>
<evidence type="ECO:0000256" key="4">
    <source>
        <dbReference type="ARBA" id="ARBA00035011"/>
    </source>
</evidence>
<evidence type="ECO:0000256" key="1">
    <source>
        <dbReference type="ARBA" id="ARBA00022729"/>
    </source>
</evidence>
<dbReference type="AlphaFoldDB" id="A0AA41VC18"/>
<feature type="chain" id="PRO_5041415786" description="Phytocyanin domain-containing protein" evidence="6">
    <location>
        <begin position="26"/>
        <end position="170"/>
    </location>
</feature>
<dbReference type="InterPro" id="IPR008972">
    <property type="entry name" value="Cupredoxin"/>
</dbReference>
<dbReference type="EMBL" id="JAJJMA010169810">
    <property type="protein sequence ID" value="MCL7036603.1"/>
    <property type="molecule type" value="Genomic_DNA"/>
</dbReference>
<dbReference type="GO" id="GO:0005886">
    <property type="term" value="C:plasma membrane"/>
    <property type="evidence" value="ECO:0007669"/>
    <property type="project" value="TreeGrafter"/>
</dbReference>
<dbReference type="SUPFAM" id="SSF49503">
    <property type="entry name" value="Cupredoxins"/>
    <property type="match status" value="1"/>
</dbReference>
<dbReference type="Proteomes" id="UP001177140">
    <property type="component" value="Unassembled WGS sequence"/>
</dbReference>
<dbReference type="Pfam" id="PF02298">
    <property type="entry name" value="Cu_bind_like"/>
    <property type="match status" value="1"/>
</dbReference>
<organism evidence="8 9">
    <name type="scientific">Papaver nudicaule</name>
    <name type="common">Iceland poppy</name>
    <dbReference type="NCBI Taxonomy" id="74823"/>
    <lineage>
        <taxon>Eukaryota</taxon>
        <taxon>Viridiplantae</taxon>
        <taxon>Streptophyta</taxon>
        <taxon>Embryophyta</taxon>
        <taxon>Tracheophyta</taxon>
        <taxon>Spermatophyta</taxon>
        <taxon>Magnoliopsida</taxon>
        <taxon>Ranunculales</taxon>
        <taxon>Papaveraceae</taxon>
        <taxon>Papaveroideae</taxon>
        <taxon>Papaver</taxon>
    </lineage>
</organism>
<dbReference type="FunFam" id="2.60.40.420:FF:000018">
    <property type="entry name" value="Lamin-like protein"/>
    <property type="match status" value="1"/>
</dbReference>
<evidence type="ECO:0000313" key="9">
    <source>
        <dbReference type="Proteomes" id="UP001177140"/>
    </source>
</evidence>
<dbReference type="PANTHER" id="PTHR33021:SF13">
    <property type="entry name" value="OS09G0557900 PROTEIN"/>
    <property type="match status" value="1"/>
</dbReference>
<dbReference type="PANTHER" id="PTHR33021">
    <property type="entry name" value="BLUE COPPER PROTEIN"/>
    <property type="match status" value="1"/>
</dbReference>